<evidence type="ECO:0000313" key="2">
    <source>
        <dbReference type="Proteomes" id="UP000010959"/>
    </source>
</evidence>
<proteinExistence type="predicted"/>
<comment type="caution">
    <text evidence="1">The sequence shown here is derived from an EMBL/GenBank/DDBJ whole genome shotgun (WGS) entry which is preliminary data.</text>
</comment>
<name>L7CGE4_RHOBT</name>
<dbReference type="PATRIC" id="fig|993516.3.peg.2893"/>
<protein>
    <submittedName>
        <fullName evidence="1">Uncharacterized protein</fullName>
    </submittedName>
</protein>
<gene>
    <name evidence="1" type="ORF">RBSWK_02718</name>
</gene>
<evidence type="ECO:0000313" key="1">
    <source>
        <dbReference type="EMBL" id="ELP33324.1"/>
    </source>
</evidence>
<reference evidence="1 2" key="1">
    <citation type="journal article" date="2013" name="Mar. Genomics">
        <title>Expression of sulfatases in Rhodopirellula baltica and the diversity of sulfatases in the genus Rhodopirellula.</title>
        <authorList>
            <person name="Wegner C.E."/>
            <person name="Richter-Heitmann T."/>
            <person name="Klindworth A."/>
            <person name="Klockow C."/>
            <person name="Richter M."/>
            <person name="Achstetter T."/>
            <person name="Glockner F.O."/>
            <person name="Harder J."/>
        </authorList>
    </citation>
    <scope>NUCLEOTIDE SEQUENCE [LARGE SCALE GENOMIC DNA]</scope>
    <source>
        <strain evidence="1 2">SWK14</strain>
    </source>
</reference>
<sequence>MRRDASFQSTCSSNFLIVAGRLWIRIRDTEIVYGAHPFREG</sequence>
<dbReference type="Proteomes" id="UP000010959">
    <property type="component" value="Unassembled WGS sequence"/>
</dbReference>
<dbReference type="AlphaFoldDB" id="L7CGE4"/>
<accession>L7CGE4</accession>
<organism evidence="1 2">
    <name type="scientific">Rhodopirellula baltica SWK14</name>
    <dbReference type="NCBI Taxonomy" id="993516"/>
    <lineage>
        <taxon>Bacteria</taxon>
        <taxon>Pseudomonadati</taxon>
        <taxon>Planctomycetota</taxon>
        <taxon>Planctomycetia</taxon>
        <taxon>Pirellulales</taxon>
        <taxon>Pirellulaceae</taxon>
        <taxon>Rhodopirellula</taxon>
    </lineage>
</organism>
<dbReference type="EMBL" id="AMWG01000065">
    <property type="protein sequence ID" value="ELP33324.1"/>
    <property type="molecule type" value="Genomic_DNA"/>
</dbReference>